<dbReference type="RefSeq" id="XP_067066089.1">
    <property type="nucleotide sequence ID" value="XM_067209457.1"/>
</dbReference>
<feature type="compositionally biased region" description="Basic and acidic residues" evidence="1">
    <location>
        <begin position="91"/>
        <end position="115"/>
    </location>
</feature>
<keyword evidence="3" id="KW-1185">Reference proteome</keyword>
<feature type="region of interest" description="Disordered" evidence="1">
    <location>
        <begin position="37"/>
        <end position="137"/>
    </location>
</feature>
<protein>
    <submittedName>
        <fullName evidence="2">Uncharacterized protein</fullName>
    </submittedName>
</protein>
<organism evidence="2 3">
    <name type="scientific">Leishmania orientalis</name>
    <dbReference type="NCBI Taxonomy" id="2249476"/>
    <lineage>
        <taxon>Eukaryota</taxon>
        <taxon>Discoba</taxon>
        <taxon>Euglenozoa</taxon>
        <taxon>Kinetoplastea</taxon>
        <taxon>Metakinetoplastina</taxon>
        <taxon>Trypanosomatida</taxon>
        <taxon>Trypanosomatidae</taxon>
        <taxon>Leishmaniinae</taxon>
        <taxon>Leishmania</taxon>
    </lineage>
</organism>
<dbReference type="EMBL" id="JAFHLR010000004">
    <property type="protein sequence ID" value="KAG5487892.1"/>
    <property type="molecule type" value="Genomic_DNA"/>
</dbReference>
<proteinExistence type="predicted"/>
<sequence>MSSTPHAPRPVIAKRHQAPQYLAPGQYLKVASRKPAPKLVDAGGCDRFAGGPPRDPWANLDSSAEEVRSSSAGYSASPEHHRHHTTGGGHPHSDRVSVSRKSTDCTSPHGKERGSDSGLAPATKATPPTDDLTAAGYKHVGRGAAAGSDEDDVNYYSTPELPELSAAERAQRVLEAQHRALEAKQLKALIKQGVARRPKTLVRNRHGRLNAITAGSAFGTEEGSPALLICSAPVKPSSHPEKMQSPSSKAPGAPLVRSAPRGSECGSDGAVESPRSSRDILVDSRPSVQLQATSRQLKIDLG</sequence>
<accession>A0A836HKH3</accession>
<dbReference type="KEGG" id="loi:92363391"/>
<dbReference type="Proteomes" id="UP000674143">
    <property type="component" value="Unassembled WGS sequence"/>
</dbReference>
<reference evidence="3" key="2">
    <citation type="journal article" date="2021" name="Sci. Data">
        <title>Chromosome-scale genome sequencing, assembly and annotation of six genomes from subfamily Leishmaniinae.</title>
        <authorList>
            <person name="Almutairi H."/>
            <person name="Urbaniak M.D."/>
            <person name="Bates M.D."/>
            <person name="Jariyapan N."/>
            <person name="Kwakye-Nuako G."/>
            <person name="Thomaz Soccol V."/>
            <person name="Al-Salem W.S."/>
            <person name="Dillon R.J."/>
            <person name="Bates P.A."/>
            <person name="Gatherer D."/>
        </authorList>
    </citation>
    <scope>NUCLEOTIDE SEQUENCE [LARGE SCALE GENOMIC DNA]</scope>
</reference>
<evidence type="ECO:0000256" key="1">
    <source>
        <dbReference type="SAM" id="MobiDB-lite"/>
    </source>
</evidence>
<reference evidence="3" key="1">
    <citation type="journal article" date="2021" name="Microbiol. Resour. Announc.">
        <title>LGAAP: Leishmaniinae Genome Assembly and Annotation Pipeline.</title>
        <authorList>
            <person name="Almutairi H."/>
            <person name="Urbaniak M.D."/>
            <person name="Bates M.D."/>
            <person name="Jariyapan N."/>
            <person name="Kwakye-Nuako G."/>
            <person name="Thomaz-Soccol V."/>
            <person name="Al-Salem W.S."/>
            <person name="Dillon R.J."/>
            <person name="Bates P.A."/>
            <person name="Gatherer D."/>
        </authorList>
    </citation>
    <scope>NUCLEOTIDE SEQUENCE [LARGE SCALE GENOMIC DNA]</scope>
</reference>
<dbReference type="GeneID" id="92363391"/>
<evidence type="ECO:0000313" key="3">
    <source>
        <dbReference type="Proteomes" id="UP000674143"/>
    </source>
</evidence>
<comment type="caution">
    <text evidence="2">The sequence shown here is derived from an EMBL/GenBank/DDBJ whole genome shotgun (WGS) entry which is preliminary data.</text>
</comment>
<name>A0A836HKH3_9TRYP</name>
<evidence type="ECO:0000313" key="2">
    <source>
        <dbReference type="EMBL" id="KAG5487892.1"/>
    </source>
</evidence>
<gene>
    <name evidence="2" type="ORF">LSCM4_07573</name>
</gene>
<dbReference type="AlphaFoldDB" id="A0A836HKH3"/>
<feature type="region of interest" description="Disordered" evidence="1">
    <location>
        <begin position="231"/>
        <end position="302"/>
    </location>
</feature>
<feature type="compositionally biased region" description="Polar residues" evidence="1">
    <location>
        <begin position="286"/>
        <end position="296"/>
    </location>
</feature>